<dbReference type="Proteomes" id="UP000728185">
    <property type="component" value="Unassembled WGS sequence"/>
</dbReference>
<evidence type="ECO:0000256" key="1">
    <source>
        <dbReference type="SAM" id="MobiDB-lite"/>
    </source>
</evidence>
<feature type="compositionally biased region" description="Low complexity" evidence="1">
    <location>
        <begin position="43"/>
        <end position="57"/>
    </location>
</feature>
<feature type="region of interest" description="Disordered" evidence="1">
    <location>
        <begin position="76"/>
        <end position="119"/>
    </location>
</feature>
<sequence length="144" mass="16043">MYAFTRFQRPESAVAFLLNFWNMIRKEKFVFRHGQMSSIADLSSSSGTGLQSNSGSSITPESLRIPKFPTTISLNSSASISESDSADSRRQDINSTSSEHSHPFTNVEVRSGDNKTSSKCENLTRSALSKSEMGEFQRIRAFFI</sequence>
<reference evidence="2" key="1">
    <citation type="submission" date="2019-05" db="EMBL/GenBank/DDBJ databases">
        <title>Annotation for the trematode Fasciolopsis buski.</title>
        <authorList>
            <person name="Choi Y.-J."/>
        </authorList>
    </citation>
    <scope>NUCLEOTIDE SEQUENCE</scope>
    <source>
        <strain evidence="2">HT</strain>
        <tissue evidence="2">Whole worm</tissue>
    </source>
</reference>
<evidence type="ECO:0000313" key="2">
    <source>
        <dbReference type="EMBL" id="KAA0193229.1"/>
    </source>
</evidence>
<dbReference type="EMBL" id="LUCM01005175">
    <property type="protein sequence ID" value="KAA0193229.1"/>
    <property type="molecule type" value="Genomic_DNA"/>
</dbReference>
<keyword evidence="3" id="KW-1185">Reference proteome</keyword>
<dbReference type="OrthoDB" id="6285342at2759"/>
<accession>A0A8E0RTI2</accession>
<comment type="caution">
    <text evidence="2">The sequence shown here is derived from an EMBL/GenBank/DDBJ whole genome shotgun (WGS) entry which is preliminary data.</text>
</comment>
<name>A0A8E0RTI2_9TREM</name>
<proteinExistence type="predicted"/>
<organism evidence="2 3">
    <name type="scientific">Fasciolopsis buskii</name>
    <dbReference type="NCBI Taxonomy" id="27845"/>
    <lineage>
        <taxon>Eukaryota</taxon>
        <taxon>Metazoa</taxon>
        <taxon>Spiralia</taxon>
        <taxon>Lophotrochozoa</taxon>
        <taxon>Platyhelminthes</taxon>
        <taxon>Trematoda</taxon>
        <taxon>Digenea</taxon>
        <taxon>Plagiorchiida</taxon>
        <taxon>Echinostomata</taxon>
        <taxon>Echinostomatoidea</taxon>
        <taxon>Fasciolidae</taxon>
        <taxon>Fasciolopsis</taxon>
    </lineage>
</organism>
<evidence type="ECO:0000313" key="3">
    <source>
        <dbReference type="Proteomes" id="UP000728185"/>
    </source>
</evidence>
<gene>
    <name evidence="2" type="ORF">FBUS_02960</name>
</gene>
<feature type="region of interest" description="Disordered" evidence="1">
    <location>
        <begin position="42"/>
        <end position="64"/>
    </location>
</feature>
<dbReference type="AlphaFoldDB" id="A0A8E0RTI2"/>
<protein>
    <submittedName>
        <fullName evidence="2">Uncharacterized protein</fullName>
    </submittedName>
</protein>